<dbReference type="Pfam" id="PF06532">
    <property type="entry name" value="NrsF"/>
    <property type="match status" value="1"/>
</dbReference>
<feature type="transmembrane region" description="Helical" evidence="1">
    <location>
        <begin position="28"/>
        <end position="53"/>
    </location>
</feature>
<feature type="transmembrane region" description="Helical" evidence="1">
    <location>
        <begin position="94"/>
        <end position="110"/>
    </location>
</feature>
<proteinExistence type="predicted"/>
<dbReference type="AlphaFoldDB" id="A0A917CCE9"/>
<reference evidence="2" key="2">
    <citation type="submission" date="2020-09" db="EMBL/GenBank/DDBJ databases">
        <authorList>
            <person name="Sun Q."/>
            <person name="Sedlacek I."/>
        </authorList>
    </citation>
    <scope>NUCLEOTIDE SEQUENCE</scope>
    <source>
        <strain evidence="2">CCM 7897</strain>
    </source>
</reference>
<evidence type="ECO:0000313" key="2">
    <source>
        <dbReference type="EMBL" id="GGF83956.1"/>
    </source>
</evidence>
<feature type="transmembrane region" description="Helical" evidence="1">
    <location>
        <begin position="160"/>
        <end position="178"/>
    </location>
</feature>
<keyword evidence="1" id="KW-0812">Transmembrane</keyword>
<feature type="transmembrane region" description="Helical" evidence="1">
    <location>
        <begin position="59"/>
        <end position="82"/>
    </location>
</feature>
<dbReference type="EMBL" id="BMCT01000009">
    <property type="protein sequence ID" value="GGF83956.1"/>
    <property type="molecule type" value="Genomic_DNA"/>
</dbReference>
<dbReference type="Proteomes" id="UP000606044">
    <property type="component" value="Unassembled WGS sequence"/>
</dbReference>
<feature type="transmembrane region" description="Helical" evidence="1">
    <location>
        <begin position="130"/>
        <end position="148"/>
    </location>
</feature>
<keyword evidence="1" id="KW-0472">Membrane</keyword>
<keyword evidence="3" id="KW-1185">Reference proteome</keyword>
<sequence>MDTRHIETDSLIHQLAGEAGQGTRALPLAAALPLAGGLALALALLVVILWIGARADLSAHLGATAFKAAGMLLLAAGGLWLAAGAAEPGRTMPTPLVLLPAVLLLLVRALTDTSGLSVFGNSGVSVTDCVTAVLVAASPGLVLLLVVLRGGAPEHPARTGALAGLVAGALGAAAYAIACRNDAGSFLIVWYPLAVALMTAAGALIGRWALRW</sequence>
<gene>
    <name evidence="2" type="ORF">GCM10007301_49950</name>
</gene>
<feature type="transmembrane region" description="Helical" evidence="1">
    <location>
        <begin position="190"/>
        <end position="210"/>
    </location>
</feature>
<reference evidence="2" key="1">
    <citation type="journal article" date="2014" name="Int. J. Syst. Evol. Microbiol.">
        <title>Complete genome sequence of Corynebacterium casei LMG S-19264T (=DSM 44701T), isolated from a smear-ripened cheese.</title>
        <authorList>
            <consortium name="US DOE Joint Genome Institute (JGI-PGF)"/>
            <person name="Walter F."/>
            <person name="Albersmeier A."/>
            <person name="Kalinowski J."/>
            <person name="Ruckert C."/>
        </authorList>
    </citation>
    <scope>NUCLEOTIDE SEQUENCE</scope>
    <source>
        <strain evidence="2">CCM 7897</strain>
    </source>
</reference>
<comment type="caution">
    <text evidence="2">The sequence shown here is derived from an EMBL/GenBank/DDBJ whole genome shotgun (WGS) entry which is preliminary data.</text>
</comment>
<organism evidence="2 3">
    <name type="scientific">Azorhizobium oxalatiphilum</name>
    <dbReference type="NCBI Taxonomy" id="980631"/>
    <lineage>
        <taxon>Bacteria</taxon>
        <taxon>Pseudomonadati</taxon>
        <taxon>Pseudomonadota</taxon>
        <taxon>Alphaproteobacteria</taxon>
        <taxon>Hyphomicrobiales</taxon>
        <taxon>Xanthobacteraceae</taxon>
        <taxon>Azorhizobium</taxon>
    </lineage>
</organism>
<evidence type="ECO:0008006" key="4">
    <source>
        <dbReference type="Google" id="ProtNLM"/>
    </source>
</evidence>
<dbReference type="InterPro" id="IPR009495">
    <property type="entry name" value="NrsF"/>
</dbReference>
<dbReference type="RefSeq" id="WP_188583591.1">
    <property type="nucleotide sequence ID" value="NZ_BMCT01000009.1"/>
</dbReference>
<name>A0A917CCE9_9HYPH</name>
<protein>
    <recommendedName>
        <fullName evidence="4">DUF1109 domain-containing protein</fullName>
    </recommendedName>
</protein>
<keyword evidence="1" id="KW-1133">Transmembrane helix</keyword>
<accession>A0A917CCE9</accession>
<evidence type="ECO:0000313" key="3">
    <source>
        <dbReference type="Proteomes" id="UP000606044"/>
    </source>
</evidence>
<evidence type="ECO:0000256" key="1">
    <source>
        <dbReference type="SAM" id="Phobius"/>
    </source>
</evidence>